<dbReference type="PANTHER" id="PTHR10291">
    <property type="entry name" value="DEHYDRODOLICHYL DIPHOSPHATE SYNTHASE FAMILY MEMBER"/>
    <property type="match status" value="1"/>
</dbReference>
<dbReference type="InterPro" id="IPR036424">
    <property type="entry name" value="UPP_synth-like_sf"/>
</dbReference>
<dbReference type="PANTHER" id="PTHR10291:SF0">
    <property type="entry name" value="DEHYDRODOLICHYL DIPHOSPHATE SYNTHASE 2"/>
    <property type="match status" value="1"/>
</dbReference>
<feature type="binding site" evidence="2">
    <location>
        <position position="61"/>
    </location>
    <ligand>
        <name>substrate</name>
    </ligand>
</feature>
<evidence type="ECO:0000313" key="4">
    <source>
        <dbReference type="Proteomes" id="UP001215503"/>
    </source>
</evidence>
<feature type="binding site" evidence="2">
    <location>
        <position position="15"/>
    </location>
    <ligand>
        <name>substrate</name>
    </ligand>
</feature>
<evidence type="ECO:0000256" key="2">
    <source>
        <dbReference type="HAMAP-Rule" id="MF_01139"/>
    </source>
</evidence>
<feature type="binding site" evidence="2">
    <location>
        <position position="27"/>
    </location>
    <ligand>
        <name>substrate</name>
    </ligand>
</feature>
<accession>A0ABT5YIY9</accession>
<comment type="function">
    <text evidence="2">Catalyzes the condensation of isopentenyl diphosphate (IPP) with allylic pyrophosphates generating different type of terpenoids.</text>
</comment>
<dbReference type="Proteomes" id="UP001215503">
    <property type="component" value="Unassembled WGS sequence"/>
</dbReference>
<feature type="binding site" evidence="2">
    <location>
        <position position="179"/>
    </location>
    <ligand>
        <name>substrate</name>
    </ligand>
</feature>
<proteinExistence type="inferred from homology"/>
<feature type="active site" evidence="2">
    <location>
        <position position="10"/>
    </location>
</feature>
<comment type="cofactor">
    <cofactor evidence="2">
        <name>Mg(2+)</name>
        <dbReference type="ChEBI" id="CHEBI:18420"/>
    </cofactor>
    <text evidence="2">Binds 2 magnesium ions per subunit.</text>
</comment>
<keyword evidence="1 2" id="KW-0808">Transferase</keyword>
<dbReference type="GO" id="GO:0016740">
    <property type="term" value="F:transferase activity"/>
    <property type="evidence" value="ECO:0007669"/>
    <property type="project" value="UniProtKB-KW"/>
</dbReference>
<feature type="binding site" evidence="2">
    <location>
        <begin position="11"/>
        <end position="14"/>
    </location>
    <ligand>
        <name>substrate</name>
    </ligand>
</feature>
<dbReference type="CDD" id="cd00475">
    <property type="entry name" value="Cis_IPPS"/>
    <property type="match status" value="1"/>
</dbReference>
<reference evidence="3 4" key="1">
    <citation type="submission" date="2023-03" db="EMBL/GenBank/DDBJ databases">
        <title>Fodinicurvata sp. CAU 1616 isolated from sea sendiment.</title>
        <authorList>
            <person name="Kim W."/>
        </authorList>
    </citation>
    <scope>NUCLEOTIDE SEQUENCE [LARGE SCALE GENOMIC DNA]</scope>
    <source>
        <strain evidence="3 4">CAU 1616</strain>
    </source>
</reference>
<keyword evidence="4" id="KW-1185">Reference proteome</keyword>
<keyword evidence="2" id="KW-0479">Metal-binding</keyword>
<gene>
    <name evidence="3" type="primary">uppS</name>
    <name evidence="3" type="ORF">P2G67_02025</name>
</gene>
<dbReference type="InterPro" id="IPR001441">
    <property type="entry name" value="UPP_synth-like"/>
</dbReference>
<dbReference type="NCBIfam" id="TIGR00055">
    <property type="entry name" value="uppS"/>
    <property type="match status" value="1"/>
</dbReference>
<comment type="subunit">
    <text evidence="2">Homodimer.</text>
</comment>
<feature type="active site" description="Proton acceptor" evidence="2">
    <location>
        <position position="58"/>
    </location>
</feature>
<organism evidence="3 4">
    <name type="scientific">Aquibaculum arenosum</name>
    <dbReference type="NCBI Taxonomy" id="3032591"/>
    <lineage>
        <taxon>Bacteria</taxon>
        <taxon>Pseudomonadati</taxon>
        <taxon>Pseudomonadota</taxon>
        <taxon>Alphaproteobacteria</taxon>
        <taxon>Rhodospirillales</taxon>
        <taxon>Rhodovibrionaceae</taxon>
        <taxon>Aquibaculum</taxon>
    </lineage>
</organism>
<dbReference type="EC" id="2.5.1.-" evidence="2"/>
<feature type="binding site" evidence="2">
    <location>
        <position position="23"/>
    </location>
    <ligand>
        <name>substrate</name>
    </ligand>
</feature>
<feature type="binding site" evidence="2">
    <location>
        <position position="198"/>
    </location>
    <ligand>
        <name>Mg(2+)</name>
        <dbReference type="ChEBI" id="CHEBI:18420"/>
    </ligand>
</feature>
<comment type="caution">
    <text evidence="3">The sequence shown here is derived from an EMBL/GenBank/DDBJ whole genome shotgun (WGS) entry which is preliminary data.</text>
</comment>
<comment type="similarity">
    <text evidence="2">Belongs to the UPP synthase family.</text>
</comment>
<feature type="binding site" evidence="2">
    <location>
        <begin position="55"/>
        <end position="57"/>
    </location>
    <ligand>
        <name>substrate</name>
    </ligand>
</feature>
<protein>
    <recommendedName>
        <fullName evidence="2">Isoprenyl transferase</fullName>
        <ecNumber evidence="2">2.5.1.-</ecNumber>
    </recommendedName>
</protein>
<dbReference type="PROSITE" id="PS01066">
    <property type="entry name" value="UPP_SYNTHASE"/>
    <property type="match status" value="1"/>
</dbReference>
<evidence type="ECO:0000313" key="3">
    <source>
        <dbReference type="EMBL" id="MDF2094750.1"/>
    </source>
</evidence>
<evidence type="ECO:0000256" key="1">
    <source>
        <dbReference type="ARBA" id="ARBA00022679"/>
    </source>
</evidence>
<dbReference type="SUPFAM" id="SSF64005">
    <property type="entry name" value="Undecaprenyl diphosphate synthase"/>
    <property type="match status" value="1"/>
</dbReference>
<feature type="binding site" evidence="2">
    <location>
        <begin position="185"/>
        <end position="187"/>
    </location>
    <ligand>
        <name>substrate</name>
    </ligand>
</feature>
<dbReference type="HAMAP" id="MF_01139">
    <property type="entry name" value="ISPT"/>
    <property type="match status" value="1"/>
</dbReference>
<dbReference type="Pfam" id="PF01255">
    <property type="entry name" value="Prenyltransf"/>
    <property type="match status" value="1"/>
</dbReference>
<dbReference type="EMBL" id="JARHUD010000001">
    <property type="protein sequence ID" value="MDF2094750.1"/>
    <property type="molecule type" value="Genomic_DNA"/>
</dbReference>
<keyword evidence="2" id="KW-0460">Magnesium</keyword>
<feature type="binding site" evidence="2">
    <location>
        <position position="10"/>
    </location>
    <ligand>
        <name>Mg(2+)</name>
        <dbReference type="ChEBI" id="CHEBI:18420"/>
    </ligand>
</feature>
<dbReference type="Gene3D" id="3.40.1180.10">
    <property type="entry name" value="Decaprenyl diphosphate synthase-like"/>
    <property type="match status" value="1"/>
</dbReference>
<sequence>MVRHVAIIMDGNGRWAARRGLPRRVGHWRGAEAARRIVRAAVELELPYLTLFAFSSENWNRPVSEVVDLMGLLRRYLGDDYSQEMQRLDVRVRMIGDRSRLPADLVRIVERLEDASADHKGLQLTVALSYGGRQEIVDSARRLAQRVAAGELDPTAIDEAAVAGSLETADLPHPDLLIRTGGEQRISNFLLWQLAYAELYFSDRLWPDFSHADLAEALSDYRQRDRRFGALSSTA</sequence>
<feature type="binding site" evidence="2">
    <location>
        <position position="59"/>
    </location>
    <ligand>
        <name>substrate</name>
    </ligand>
</feature>
<name>A0ABT5YIY9_9PROT</name>
<dbReference type="RefSeq" id="WP_275819507.1">
    <property type="nucleotide sequence ID" value="NZ_JARHUD010000001.1"/>
</dbReference>
<dbReference type="InterPro" id="IPR018520">
    <property type="entry name" value="UPP_synth-like_CS"/>
</dbReference>